<evidence type="ECO:0008006" key="4">
    <source>
        <dbReference type="Google" id="ProtNLM"/>
    </source>
</evidence>
<dbReference type="InterPro" id="IPR003708">
    <property type="entry name" value="SecB"/>
</dbReference>
<sequence>MSEKSLTSCHAAIQFQGYMFEKLSFSYHGNNGNEDEGEAVGSVSTKFRIAIALNKEDDSTLKGDIRLSCEVNAENNEQFPMVSATMHGEFHISPNTPEDQAKKLLEVNGVAVMFPFLRAAISNITMTAGVGPMVLPLVDVRKLAHAE</sequence>
<reference evidence="3" key="1">
    <citation type="journal article" date="2019" name="Int. J. Syst. Evol. Microbiol.">
        <title>The Global Catalogue of Microorganisms (GCM) 10K type strain sequencing project: providing services to taxonomists for standard genome sequencing and annotation.</title>
        <authorList>
            <consortium name="The Broad Institute Genomics Platform"/>
            <consortium name="The Broad Institute Genome Sequencing Center for Infectious Disease"/>
            <person name="Wu L."/>
            <person name="Ma J."/>
        </authorList>
    </citation>
    <scope>NUCLEOTIDE SEQUENCE [LARGE SCALE GENOMIC DNA]</scope>
    <source>
        <strain evidence="3">JCM 8542</strain>
    </source>
</reference>
<dbReference type="SUPFAM" id="SSF54611">
    <property type="entry name" value="SecB-like"/>
    <property type="match status" value="1"/>
</dbReference>
<accession>A0ABP3CRV8</accession>
<evidence type="ECO:0000313" key="2">
    <source>
        <dbReference type="EMBL" id="GAA0213838.1"/>
    </source>
</evidence>
<dbReference type="EMBL" id="BAAACR010000012">
    <property type="protein sequence ID" value="GAA0213838.1"/>
    <property type="molecule type" value="Genomic_DNA"/>
</dbReference>
<dbReference type="Gene3D" id="3.10.420.10">
    <property type="entry name" value="SecB-like"/>
    <property type="match status" value="1"/>
</dbReference>
<dbReference type="Proteomes" id="UP001500399">
    <property type="component" value="Unassembled WGS sequence"/>
</dbReference>
<dbReference type="Pfam" id="PF02556">
    <property type="entry name" value="SecB"/>
    <property type="match status" value="1"/>
</dbReference>
<gene>
    <name evidence="2" type="ORF">GCM10008919_16360</name>
</gene>
<evidence type="ECO:0000256" key="1">
    <source>
        <dbReference type="ARBA" id="ARBA00009990"/>
    </source>
</evidence>
<evidence type="ECO:0000313" key="3">
    <source>
        <dbReference type="Proteomes" id="UP001500399"/>
    </source>
</evidence>
<organism evidence="2 3">
    <name type="scientific">Selenomonas dianae</name>
    <dbReference type="NCBI Taxonomy" id="135079"/>
    <lineage>
        <taxon>Bacteria</taxon>
        <taxon>Bacillati</taxon>
        <taxon>Bacillota</taxon>
        <taxon>Negativicutes</taxon>
        <taxon>Selenomonadales</taxon>
        <taxon>Selenomonadaceae</taxon>
        <taxon>Selenomonas</taxon>
    </lineage>
</organism>
<dbReference type="RefSeq" id="WP_304987392.1">
    <property type="nucleotide sequence ID" value="NZ_BAAACR010000012.1"/>
</dbReference>
<protein>
    <recommendedName>
        <fullName evidence="4">Preprotein translocase subunit SecB</fullName>
    </recommendedName>
</protein>
<keyword evidence="3" id="KW-1185">Reference proteome</keyword>
<dbReference type="InterPro" id="IPR035958">
    <property type="entry name" value="SecB-like_sf"/>
</dbReference>
<comment type="similarity">
    <text evidence="1">Belongs to the SecB family.</text>
</comment>
<name>A0ABP3CRV8_9FIRM</name>
<proteinExistence type="inferred from homology"/>
<comment type="caution">
    <text evidence="2">The sequence shown here is derived from an EMBL/GenBank/DDBJ whole genome shotgun (WGS) entry which is preliminary data.</text>
</comment>